<feature type="repeat" description="Solcar" evidence="21">
    <location>
        <begin position="756"/>
        <end position="844"/>
    </location>
</feature>
<evidence type="ECO:0000256" key="20">
    <source>
        <dbReference type="PIRSR" id="PIRSR600269-51"/>
    </source>
</evidence>
<keyword evidence="17" id="KW-0464">Manganese</keyword>
<dbReference type="InterPro" id="IPR015798">
    <property type="entry name" value="Cu_amine_oxidase_C"/>
</dbReference>
<comment type="subunit">
    <text evidence="6">Homodimer.</text>
</comment>
<feature type="domain" description="Copper amine oxidase catalytic" evidence="24">
    <location>
        <begin position="238"/>
        <end position="650"/>
    </location>
</feature>
<dbReference type="Pfam" id="PF00153">
    <property type="entry name" value="Mito_carr"/>
    <property type="match status" value="3"/>
</dbReference>
<dbReference type="Gene3D" id="1.50.40.10">
    <property type="entry name" value="Mitochondrial carrier domain"/>
    <property type="match status" value="1"/>
</dbReference>
<keyword evidence="14" id="KW-0186">Copper</keyword>
<comment type="caution">
    <text evidence="27">The sequence shown here is derived from an EMBL/GenBank/DDBJ whole genome shotgun (WGS) entry which is preliminary data.</text>
</comment>
<evidence type="ECO:0000313" key="27">
    <source>
        <dbReference type="EMBL" id="KAF7673902.1"/>
    </source>
</evidence>
<comment type="cofactor">
    <cofactor evidence="3">
        <name>Zn(2+)</name>
        <dbReference type="ChEBI" id="CHEBI:29105"/>
    </cofactor>
</comment>
<proteinExistence type="inferred from homology"/>
<reference evidence="27" key="2">
    <citation type="submission" date="2020-08" db="EMBL/GenBank/DDBJ databases">
        <title>Draft Genome Sequence of Cumin Blight Pathogen Alternaria burnsii.</title>
        <authorList>
            <person name="Feng Z."/>
        </authorList>
    </citation>
    <scope>NUCLEOTIDE SEQUENCE</scope>
    <source>
        <strain evidence="27">CBS107.38</strain>
    </source>
</reference>
<feature type="active site" description="Proton acceptor" evidence="19">
    <location>
        <position position="315"/>
    </location>
</feature>
<dbReference type="InterPro" id="IPR016182">
    <property type="entry name" value="Cu_amine_oxidase_N-reg"/>
</dbReference>
<keyword evidence="28" id="KW-1185">Reference proteome</keyword>
<keyword evidence="15 21" id="KW-0472">Membrane</keyword>
<reference evidence="27" key="1">
    <citation type="submission" date="2020-01" db="EMBL/GenBank/DDBJ databases">
        <authorList>
            <person name="Feng Z.H.Z."/>
        </authorList>
    </citation>
    <scope>NUCLEOTIDE SEQUENCE</scope>
    <source>
        <strain evidence="27">CBS107.38</strain>
    </source>
</reference>
<evidence type="ECO:0000256" key="7">
    <source>
        <dbReference type="ARBA" id="ARBA00011922"/>
    </source>
</evidence>
<dbReference type="GO" id="GO:0008131">
    <property type="term" value="F:primary methylamine oxidase activity"/>
    <property type="evidence" value="ECO:0007669"/>
    <property type="project" value="UniProtKB-EC"/>
</dbReference>
<evidence type="ECO:0000256" key="5">
    <source>
        <dbReference type="ARBA" id="ARBA00007983"/>
    </source>
</evidence>
<dbReference type="PANTHER" id="PTHR10638:SF86">
    <property type="entry name" value="COPPER AMINE OXIDASE 1-RELATED"/>
    <property type="match status" value="1"/>
</dbReference>
<evidence type="ECO:0000256" key="22">
    <source>
        <dbReference type="SAM" id="Coils"/>
    </source>
</evidence>
<comment type="cofactor">
    <cofactor evidence="2">
        <name>Mn(2+)</name>
        <dbReference type="ChEBI" id="CHEBI:29035"/>
    </cofactor>
</comment>
<organism evidence="27 28">
    <name type="scientific">Alternaria burnsii</name>
    <dbReference type="NCBI Taxonomy" id="1187904"/>
    <lineage>
        <taxon>Eukaryota</taxon>
        <taxon>Fungi</taxon>
        <taxon>Dikarya</taxon>
        <taxon>Ascomycota</taxon>
        <taxon>Pezizomycotina</taxon>
        <taxon>Dothideomycetes</taxon>
        <taxon>Pleosporomycetidae</taxon>
        <taxon>Pleosporales</taxon>
        <taxon>Pleosporineae</taxon>
        <taxon>Pleosporaceae</taxon>
        <taxon>Alternaria</taxon>
        <taxon>Alternaria sect. Alternaria</taxon>
    </lineage>
</organism>
<evidence type="ECO:0000256" key="2">
    <source>
        <dbReference type="ARBA" id="ARBA00001936"/>
    </source>
</evidence>
<evidence type="ECO:0000256" key="21">
    <source>
        <dbReference type="PROSITE-ProRule" id="PRU00282"/>
    </source>
</evidence>
<dbReference type="SUPFAM" id="SSF49998">
    <property type="entry name" value="Amine oxidase catalytic domain"/>
    <property type="match status" value="1"/>
</dbReference>
<evidence type="ECO:0000256" key="6">
    <source>
        <dbReference type="ARBA" id="ARBA00011738"/>
    </source>
</evidence>
<keyword evidence="12" id="KW-1133">Transmembrane helix</keyword>
<protein>
    <recommendedName>
        <fullName evidence="7">primary-amine oxidase</fullName>
        <ecNumber evidence="7">1.4.3.21</ecNumber>
    </recommendedName>
</protein>
<feature type="compositionally biased region" description="Basic and acidic residues" evidence="23">
    <location>
        <begin position="1602"/>
        <end position="1611"/>
    </location>
</feature>
<evidence type="ECO:0000259" key="26">
    <source>
        <dbReference type="Pfam" id="PF02728"/>
    </source>
</evidence>
<comment type="subcellular location">
    <subcellularLocation>
        <location evidence="4">Membrane</location>
        <topology evidence="4">Multi-pass membrane protein</topology>
    </subcellularLocation>
</comment>
<dbReference type="NCBIfam" id="NF008559">
    <property type="entry name" value="PRK11504.1"/>
    <property type="match status" value="1"/>
</dbReference>
<evidence type="ECO:0000256" key="15">
    <source>
        <dbReference type="ARBA" id="ARBA00023136"/>
    </source>
</evidence>
<evidence type="ECO:0000256" key="3">
    <source>
        <dbReference type="ARBA" id="ARBA00001947"/>
    </source>
</evidence>
<dbReference type="EC" id="1.4.3.21" evidence="7"/>
<keyword evidence="8 21" id="KW-0812">Transmembrane</keyword>
<dbReference type="Gene3D" id="3.10.450.40">
    <property type="match status" value="2"/>
</dbReference>
<dbReference type="InterPro" id="IPR015800">
    <property type="entry name" value="Cu_amine_oxidase_N2"/>
</dbReference>
<dbReference type="InterPro" id="IPR036460">
    <property type="entry name" value="Cu_amine_oxidase_C_sf"/>
</dbReference>
<sequence length="1611" mass="180180">MALDRLKQAASHITGIGEPPHPFDPLSESEIERAVAIIRKEHSDVFFNAITLLEPRKAEMMKWLKDPEHTPRPNRVADVVCIGRGSKVYDGHADLTEGKIVTWALTDDVQPLITMEDLQIVETIVRKDPKVIEQCGIIGIPPEDMHKVYCDPWTIGYDERFGTKVRLQQALMYYRPHIDDCQYTYPLDFCPIYNSDTQEIIHIDVPPVRRPLNQAPPNNYHAAAIEAEGGFKTDLKPINITQPEGVSFKLDGRYISWANWKLHIGFNYREGLVLSNITFNDKGTVRDTFWRLSLAEMVVPYGNPDHPHQRKHAFDLGEYGGGYMTNSLSLGCDCKGAIHYMDAAFVNRAGQATTIKNAICIHEEDAGILFKHTDFRDDSVTVTRARKLIISQIFTAANYEYCVYWIFHLDGTIQLEIKLTGILNTYAMLPGEDLKGWGTEVYPGVNAHNHQHLFCMRIDPNVDGPENTVFMVDAVRGEGEVGSAENKYGNAFYAKKTKLSTPEQAATDYNGATSRTWEMANTNKLNPYSKKPASYKLVSREVPDLLPKPGSLVWKRAGFARHAVHVTKYDDTQLHPAGRHVPQTSGEPSQGIPAWIEANPQENLDNTDIVLWHTFGITHFPSPEDFPIMPAEPMTLLLRPRNFFTRNPCMDVPPSYCSVPSGVKQGSTLVDRLSRLAFGEEKKPESTAASTCCSDQKFGAASFTPPTQCRPDPSKSEDVLAGFDCPPSEPAMPRAFPPVEQNDKTKQANAPRSPLSASLVESIAGFSAGVVSCLAAHPLDLLKNRLQLNTQSRSRPGDSYRILRNVIKDEGGVRALYRGLWPNLLGNSLGWGLYFLFYGNLKELFQSRRQKGEHLGSAEFFSASIVAGLLTGACTNPIWVVKTRMLERGANHPSAYKSMTFGLRHVYETRGLAGLWAGFLPSSLGVLHGAVQFSIYENMKKRRGTHIGGQDKLSNWEYVYMSGGSKLLAGAITYPYQPIRARLQQYNAAQQYNGLLDVLRKTYRNEGFLAFYKGVIPNTLRVIPTTVVTFLVYENTKLYLPKKDPTSLLAPMDPPNKLPQRKPSILGMHNKYRSAQRTPPDSIYPSTSTSSQPYNSRPQRRRLGLRSFFSKSHEPEAQSPVLTSPSSSLAMPSSLPLIPKFTKAFVNALNSSQLCDFLTWLLYHDIVELPEVPEAWYKWISNVEMRGWIALGNFLAVLQEKGAAHEFDLIVLDSICDRIGLTRSTVHALLIRFADPEKMKYSSLVLDEGMFQDDDARLRLLETTQSKLHELYKLAVHLKPQQGLQYEEWLKVIQKRLRAFSLQVVDPCVAHLRTGKPLTTVATSEQLPKDVIEGIKMKCLYEAMQQERVVPLERYRIRSAQTDIAISIPLSSLPCVDDEVERARSHAIELMVENRGLRSQIAVLQQDKERLAKANEKLAQRFAKLGHLQPTGYVRSFSCDEPYGDVSEDREGNEDQSMTLQVLPPSSRRRSVSTGDIEAFATVLGQGFSISTNHRRDSEIEAQKYEDMFSSSPSSPLPTVRLSALATPTPSSSIAGLRAARPLTSGYAPMSGRRSGMIFDRKNMVHLAGTGVKEGTPTLKGSDTDDNEGRTGEYASLTPMPESRKIFDLSD</sequence>
<dbReference type="FunFam" id="3.10.450.40:FF:000014">
    <property type="entry name" value="Peroxisomal primary amine oxidase"/>
    <property type="match status" value="1"/>
</dbReference>
<dbReference type="PROSITE" id="PS01164">
    <property type="entry name" value="COPPER_AMINE_OXID_1"/>
    <property type="match status" value="1"/>
</dbReference>
<dbReference type="InterPro" id="IPR023395">
    <property type="entry name" value="MCP_dom_sf"/>
</dbReference>
<comment type="cofactor">
    <cofactor evidence="1">
        <name>Cu cation</name>
        <dbReference type="ChEBI" id="CHEBI:23378"/>
    </cofactor>
</comment>
<feature type="modified residue" description="2',4',5'-topaquinone" evidence="20">
    <location>
        <position position="399"/>
    </location>
</feature>
<feature type="region of interest" description="Disordered" evidence="23">
    <location>
        <begin position="1044"/>
        <end position="1099"/>
    </location>
</feature>
<evidence type="ECO:0000256" key="19">
    <source>
        <dbReference type="PIRSR" id="PIRSR600269-50"/>
    </source>
</evidence>
<evidence type="ECO:0000256" key="17">
    <source>
        <dbReference type="ARBA" id="ARBA00023211"/>
    </source>
</evidence>
<dbReference type="InterPro" id="IPR049947">
    <property type="entry name" value="Cu_Am_Ox_Cu-bd"/>
</dbReference>
<dbReference type="GeneID" id="62205893"/>
<dbReference type="Pfam" id="PF02727">
    <property type="entry name" value="Cu_amine_oxidN2"/>
    <property type="match status" value="1"/>
</dbReference>
<dbReference type="InterPro" id="IPR000269">
    <property type="entry name" value="Cu_amine_oxidase"/>
</dbReference>
<evidence type="ECO:0000256" key="1">
    <source>
        <dbReference type="ARBA" id="ARBA00001935"/>
    </source>
</evidence>
<dbReference type="GO" id="GO:0048038">
    <property type="term" value="F:quinone binding"/>
    <property type="evidence" value="ECO:0007669"/>
    <property type="project" value="InterPro"/>
</dbReference>
<evidence type="ECO:0000256" key="14">
    <source>
        <dbReference type="ARBA" id="ARBA00023008"/>
    </source>
</evidence>
<feature type="repeat" description="Solcar" evidence="21">
    <location>
        <begin position="855"/>
        <end position="942"/>
    </location>
</feature>
<evidence type="ECO:0000259" key="25">
    <source>
        <dbReference type="Pfam" id="PF02727"/>
    </source>
</evidence>
<comment type="catalytic activity">
    <reaction evidence="18">
        <text>a primary methyl amine + O2 + H2O = an aldehyde + H2O2 + NH4(+)</text>
        <dbReference type="Rhea" id="RHEA:16153"/>
        <dbReference type="ChEBI" id="CHEBI:15377"/>
        <dbReference type="ChEBI" id="CHEBI:15379"/>
        <dbReference type="ChEBI" id="CHEBI:16240"/>
        <dbReference type="ChEBI" id="CHEBI:17478"/>
        <dbReference type="ChEBI" id="CHEBI:28938"/>
        <dbReference type="ChEBI" id="CHEBI:228804"/>
        <dbReference type="EC" id="1.4.3.21"/>
    </reaction>
</comment>
<dbReference type="Pfam" id="PF02728">
    <property type="entry name" value="Cu_amine_oxidN3"/>
    <property type="match status" value="1"/>
</dbReference>
<evidence type="ECO:0000256" key="12">
    <source>
        <dbReference type="ARBA" id="ARBA00022989"/>
    </source>
</evidence>
<comment type="PTM">
    <text evidence="20">Topaquinone (TPQ) is generated by copper-dependent autoxidation of a specific tyrosyl residue.</text>
</comment>
<dbReference type="EMBL" id="JAAABM010000011">
    <property type="protein sequence ID" value="KAF7673902.1"/>
    <property type="molecule type" value="Genomic_DNA"/>
</dbReference>
<keyword evidence="10 19" id="KW-0801">TPQ</keyword>
<dbReference type="Gene3D" id="2.70.98.20">
    <property type="entry name" value="Copper amine oxidase, catalytic domain"/>
    <property type="match status" value="1"/>
</dbReference>
<keyword evidence="11" id="KW-0999">Mitochondrion inner membrane</keyword>
<evidence type="ECO:0000256" key="18">
    <source>
        <dbReference type="ARBA" id="ARBA00048032"/>
    </source>
</evidence>
<keyword evidence="11" id="KW-0496">Mitochondrion</keyword>
<feature type="region of interest" description="Disordered" evidence="23">
    <location>
        <begin position="703"/>
        <end position="753"/>
    </location>
</feature>
<evidence type="ECO:0000313" key="28">
    <source>
        <dbReference type="Proteomes" id="UP000596902"/>
    </source>
</evidence>
<accession>A0A8H7AYI4</accession>
<dbReference type="RefSeq" id="XP_038784216.1">
    <property type="nucleotide sequence ID" value="XM_038932715.1"/>
</dbReference>
<dbReference type="SUPFAM" id="SSF54416">
    <property type="entry name" value="Amine oxidase N-terminal region"/>
    <property type="match status" value="2"/>
</dbReference>
<feature type="compositionally biased region" description="Polar residues" evidence="23">
    <location>
        <begin position="1073"/>
        <end position="1097"/>
    </location>
</feature>
<keyword evidence="16" id="KW-1015">Disulfide bond</keyword>
<feature type="coiled-coil region" evidence="22">
    <location>
        <begin position="1394"/>
        <end position="1421"/>
    </location>
</feature>
<feature type="active site" description="Schiff-base intermediate with substrate; via topaquinone" evidence="19">
    <location>
        <position position="399"/>
    </location>
</feature>
<dbReference type="InterPro" id="IPR018108">
    <property type="entry name" value="MCP_transmembrane"/>
</dbReference>
<evidence type="ECO:0000256" key="11">
    <source>
        <dbReference type="ARBA" id="ARBA00022792"/>
    </source>
</evidence>
<dbReference type="GO" id="GO:0005507">
    <property type="term" value="F:copper ion binding"/>
    <property type="evidence" value="ECO:0007669"/>
    <property type="project" value="InterPro"/>
</dbReference>
<dbReference type="FunFam" id="3.10.450.40:FF:000019">
    <property type="entry name" value="Amine oxidase"/>
    <property type="match status" value="1"/>
</dbReference>
<feature type="domain" description="Copper amine oxidase N2-terminal" evidence="25">
    <location>
        <begin position="21"/>
        <end position="103"/>
    </location>
</feature>
<evidence type="ECO:0000256" key="13">
    <source>
        <dbReference type="ARBA" id="ARBA00023002"/>
    </source>
</evidence>
<keyword evidence="9" id="KW-0479">Metal-binding</keyword>
<dbReference type="PROSITE" id="PS50920">
    <property type="entry name" value="SOLCAR"/>
    <property type="match status" value="3"/>
</dbReference>
<keyword evidence="22" id="KW-0175">Coiled coil</keyword>
<evidence type="ECO:0000256" key="9">
    <source>
        <dbReference type="ARBA" id="ARBA00022723"/>
    </source>
</evidence>
<evidence type="ECO:0000259" key="24">
    <source>
        <dbReference type="Pfam" id="PF01179"/>
    </source>
</evidence>
<dbReference type="Proteomes" id="UP000596902">
    <property type="component" value="Unassembled WGS sequence"/>
</dbReference>
<evidence type="ECO:0000256" key="10">
    <source>
        <dbReference type="ARBA" id="ARBA00022772"/>
    </source>
</evidence>
<dbReference type="GO" id="GO:0016020">
    <property type="term" value="C:membrane"/>
    <property type="evidence" value="ECO:0007669"/>
    <property type="project" value="UniProtKB-SubCell"/>
</dbReference>
<evidence type="ECO:0000256" key="16">
    <source>
        <dbReference type="ARBA" id="ARBA00023157"/>
    </source>
</evidence>
<feature type="domain" description="Copper amine oxidase N3-terminal" evidence="26">
    <location>
        <begin position="111"/>
        <end position="212"/>
    </location>
</feature>
<name>A0A8H7AYI4_9PLEO</name>
<dbReference type="PANTHER" id="PTHR10638">
    <property type="entry name" value="COPPER AMINE OXIDASE"/>
    <property type="match status" value="1"/>
</dbReference>
<dbReference type="InterPro" id="IPR049948">
    <property type="entry name" value="Cu_Am_ox_TPQ-bd"/>
</dbReference>
<feature type="region of interest" description="Disordered" evidence="23">
    <location>
        <begin position="1571"/>
        <end position="1611"/>
    </location>
</feature>
<comment type="similarity">
    <text evidence="5">Belongs to the copper/topaquinone oxidase family.</text>
</comment>
<dbReference type="Pfam" id="PF01179">
    <property type="entry name" value="Cu_amine_oxid"/>
    <property type="match status" value="1"/>
</dbReference>
<evidence type="ECO:0000256" key="23">
    <source>
        <dbReference type="SAM" id="MobiDB-lite"/>
    </source>
</evidence>
<gene>
    <name evidence="27" type="ORF">GT037_007668</name>
</gene>
<dbReference type="SUPFAM" id="SSF103506">
    <property type="entry name" value="Mitochondrial carrier"/>
    <property type="match status" value="1"/>
</dbReference>
<dbReference type="PROSITE" id="PS01165">
    <property type="entry name" value="COPPER_AMINE_OXID_2"/>
    <property type="match status" value="1"/>
</dbReference>
<evidence type="ECO:0000256" key="4">
    <source>
        <dbReference type="ARBA" id="ARBA00004141"/>
    </source>
</evidence>
<dbReference type="GO" id="GO:0009308">
    <property type="term" value="P:amine metabolic process"/>
    <property type="evidence" value="ECO:0007669"/>
    <property type="project" value="InterPro"/>
</dbReference>
<keyword evidence="13" id="KW-0560">Oxidoreductase</keyword>
<evidence type="ECO:0000256" key="8">
    <source>
        <dbReference type="ARBA" id="ARBA00022692"/>
    </source>
</evidence>
<dbReference type="FunFam" id="2.70.98.20:FF:000001">
    <property type="entry name" value="Amine oxidase"/>
    <property type="match status" value="1"/>
</dbReference>
<feature type="repeat" description="Solcar" evidence="21">
    <location>
        <begin position="957"/>
        <end position="1039"/>
    </location>
</feature>
<dbReference type="InterPro" id="IPR015802">
    <property type="entry name" value="Cu_amine_oxidase_N3"/>
</dbReference>